<feature type="signal peptide" evidence="10">
    <location>
        <begin position="1"/>
        <end position="17"/>
    </location>
</feature>
<dbReference type="GO" id="GO:0008422">
    <property type="term" value="F:beta-glucosidase activity"/>
    <property type="evidence" value="ECO:0007669"/>
    <property type="project" value="TreeGrafter"/>
</dbReference>
<protein>
    <recommendedName>
        <fullName evidence="3">beta-glucosidase</fullName>
        <ecNumber evidence="3">3.2.1.21</ecNumber>
    </recommendedName>
</protein>
<dbReference type="InParanoid" id="A0A2J7PKK0"/>
<evidence type="ECO:0000256" key="2">
    <source>
        <dbReference type="ARBA" id="ARBA00011738"/>
    </source>
</evidence>
<evidence type="ECO:0000256" key="7">
    <source>
        <dbReference type="PROSITE-ProRule" id="PRU10055"/>
    </source>
</evidence>
<evidence type="ECO:0000313" key="11">
    <source>
        <dbReference type="EMBL" id="PNF16839.1"/>
    </source>
</evidence>
<evidence type="ECO:0000256" key="5">
    <source>
        <dbReference type="ARBA" id="ARBA00023180"/>
    </source>
</evidence>
<dbReference type="PROSITE" id="PS00572">
    <property type="entry name" value="GLYCOSYL_HYDROL_F1_1"/>
    <property type="match status" value="1"/>
</dbReference>
<evidence type="ECO:0000313" key="12">
    <source>
        <dbReference type="Proteomes" id="UP000235965"/>
    </source>
</evidence>
<keyword evidence="4 9" id="KW-0378">Hydrolase</keyword>
<dbReference type="InterPro" id="IPR001360">
    <property type="entry name" value="Glyco_hydro_1"/>
</dbReference>
<dbReference type="STRING" id="105785.A0A2J7PKK0"/>
<keyword evidence="5" id="KW-0325">Glycoprotein</keyword>
<dbReference type="EMBL" id="NEVH01024540">
    <property type="protein sequence ID" value="PNF16839.1"/>
    <property type="molecule type" value="Genomic_DNA"/>
</dbReference>
<dbReference type="GO" id="GO:0005975">
    <property type="term" value="P:carbohydrate metabolic process"/>
    <property type="evidence" value="ECO:0007669"/>
    <property type="project" value="InterPro"/>
</dbReference>
<keyword evidence="10" id="KW-0732">Signal</keyword>
<dbReference type="PANTHER" id="PTHR10353">
    <property type="entry name" value="GLYCOSYL HYDROLASE"/>
    <property type="match status" value="1"/>
</dbReference>
<keyword evidence="6 9" id="KW-0326">Glycosidase</keyword>
<dbReference type="Gene3D" id="3.20.20.80">
    <property type="entry name" value="Glycosidases"/>
    <property type="match status" value="1"/>
</dbReference>
<keyword evidence="12" id="KW-1185">Reference proteome</keyword>
<dbReference type="OrthoDB" id="65569at2759"/>
<dbReference type="Pfam" id="PF00232">
    <property type="entry name" value="Glyco_hydro_1"/>
    <property type="match status" value="1"/>
</dbReference>
<dbReference type="FunFam" id="3.20.20.80:FF:000013">
    <property type="entry name" value="lactase-phlorizin hydrolase"/>
    <property type="match status" value="1"/>
</dbReference>
<evidence type="ECO:0000256" key="10">
    <source>
        <dbReference type="SAM" id="SignalP"/>
    </source>
</evidence>
<dbReference type="InterPro" id="IPR017853">
    <property type="entry name" value="GH"/>
</dbReference>
<gene>
    <name evidence="11" type="primary">MYRO1_15</name>
    <name evidence="11" type="ORF">B7P43_G16795</name>
</gene>
<evidence type="ECO:0000256" key="3">
    <source>
        <dbReference type="ARBA" id="ARBA00012744"/>
    </source>
</evidence>
<comment type="subunit">
    <text evidence="2">Homodimer.</text>
</comment>
<dbReference type="Proteomes" id="UP000235965">
    <property type="component" value="Unassembled WGS sequence"/>
</dbReference>
<dbReference type="PROSITE" id="PS00653">
    <property type="entry name" value="GLYCOSYL_HYDROL_F1_2"/>
    <property type="match status" value="1"/>
</dbReference>
<evidence type="ECO:0000256" key="4">
    <source>
        <dbReference type="ARBA" id="ARBA00022801"/>
    </source>
</evidence>
<dbReference type="AlphaFoldDB" id="A0A2J7PKK0"/>
<evidence type="ECO:0000256" key="6">
    <source>
        <dbReference type="ARBA" id="ARBA00023295"/>
    </source>
</evidence>
<evidence type="ECO:0000256" key="9">
    <source>
        <dbReference type="RuleBase" id="RU004468"/>
    </source>
</evidence>
<dbReference type="PANTHER" id="PTHR10353:SF36">
    <property type="entry name" value="LP05116P"/>
    <property type="match status" value="1"/>
</dbReference>
<comment type="caution">
    <text evidence="11">The sequence shown here is derived from an EMBL/GenBank/DDBJ whole genome shotgun (WGS) entry which is preliminary data.</text>
</comment>
<dbReference type="InterPro" id="IPR033132">
    <property type="entry name" value="GH_1_N_CS"/>
</dbReference>
<dbReference type="InterPro" id="IPR018120">
    <property type="entry name" value="Glyco_hydro_1_AS"/>
</dbReference>
<dbReference type="FunCoup" id="A0A2J7PKK0">
    <property type="interactions" value="2"/>
</dbReference>
<reference evidence="11 12" key="1">
    <citation type="submission" date="2017-12" db="EMBL/GenBank/DDBJ databases">
        <title>Hemimetabolous genomes reveal molecular basis of termite eusociality.</title>
        <authorList>
            <person name="Harrison M.C."/>
            <person name="Jongepier E."/>
            <person name="Robertson H.M."/>
            <person name="Arning N."/>
            <person name="Bitard-Feildel T."/>
            <person name="Chao H."/>
            <person name="Childers C.P."/>
            <person name="Dinh H."/>
            <person name="Doddapaneni H."/>
            <person name="Dugan S."/>
            <person name="Gowin J."/>
            <person name="Greiner C."/>
            <person name="Han Y."/>
            <person name="Hu H."/>
            <person name="Hughes D.S.T."/>
            <person name="Huylmans A.-K."/>
            <person name="Kemena C."/>
            <person name="Kremer L.P.M."/>
            <person name="Lee S.L."/>
            <person name="Lopez-Ezquerra A."/>
            <person name="Mallet L."/>
            <person name="Monroy-Kuhn J.M."/>
            <person name="Moser A."/>
            <person name="Murali S.C."/>
            <person name="Muzny D.M."/>
            <person name="Otani S."/>
            <person name="Piulachs M.-D."/>
            <person name="Poelchau M."/>
            <person name="Qu J."/>
            <person name="Schaub F."/>
            <person name="Wada-Katsumata A."/>
            <person name="Worley K.C."/>
            <person name="Xie Q."/>
            <person name="Ylla G."/>
            <person name="Poulsen M."/>
            <person name="Gibbs R.A."/>
            <person name="Schal C."/>
            <person name="Richards S."/>
            <person name="Belles X."/>
            <person name="Korb J."/>
            <person name="Bornberg-Bauer E."/>
        </authorList>
    </citation>
    <scope>NUCLEOTIDE SEQUENCE [LARGE SCALE GENOMIC DNA]</scope>
    <source>
        <tissue evidence="11">Whole body</tissue>
    </source>
</reference>
<organism evidence="11 12">
    <name type="scientific">Cryptotermes secundus</name>
    <dbReference type="NCBI Taxonomy" id="105785"/>
    <lineage>
        <taxon>Eukaryota</taxon>
        <taxon>Metazoa</taxon>
        <taxon>Ecdysozoa</taxon>
        <taxon>Arthropoda</taxon>
        <taxon>Hexapoda</taxon>
        <taxon>Insecta</taxon>
        <taxon>Pterygota</taxon>
        <taxon>Neoptera</taxon>
        <taxon>Polyneoptera</taxon>
        <taxon>Dictyoptera</taxon>
        <taxon>Blattodea</taxon>
        <taxon>Blattoidea</taxon>
        <taxon>Termitoidae</taxon>
        <taxon>Kalotermitidae</taxon>
        <taxon>Cryptotermitinae</taxon>
        <taxon>Cryptotermes</taxon>
    </lineage>
</organism>
<evidence type="ECO:0000256" key="1">
    <source>
        <dbReference type="ARBA" id="ARBA00010838"/>
    </source>
</evidence>
<accession>A0A2J7PKK0</accession>
<name>A0A2J7PKK0_9NEOP</name>
<comment type="similarity">
    <text evidence="1 8">Belongs to the glycosyl hydrolase 1 family.</text>
</comment>
<evidence type="ECO:0000256" key="8">
    <source>
        <dbReference type="RuleBase" id="RU003690"/>
    </source>
</evidence>
<dbReference type="PRINTS" id="PR00131">
    <property type="entry name" value="GLHYDRLASE1"/>
</dbReference>
<proteinExistence type="inferred from homology"/>
<sequence length="497" mass="56992">MSGRTLSFLVLVAAVCGARVPTNSSNYTFPDGFKFGVATASYQVEGAWNKDGKGHSIWDYQTHNETYLIADGSNGDDACDSYHMLEKDVALLKNLGVDFYRFSFSWSRLLPSGHINAVNNAGIDYYNGLIDALLREGIEPLATIYHWDLPQQLQDLGGWPNPVLADYFEDYARLLFENFGDRIKMWITFNEPSVFTNGYESNINHAPSIEAPGFGKYLASHTVLKAHAQAYHLYNNMFRETQKGNVGITLTIDWCEPKEETEHHLAACERFQQFEMGLYGNPIFSEEGDYPEIVKTRVDNISEAQGFRRSRLPKFTQDEIEYIRGTADFFGLNHYTTQLGTPSTVIDSQPSYRNDIGIHTEYDESWPESASSWLRDVPWGFRKILVSLKQRYGNPPIIITENGFSDREGHEDDSRIHYHIGYLTELLKALHEDGVNVFGYTAWSLMDNFEWNQGYTERFGLHYVNFTDPERPRTIKKSGKIFKEIVATREIPERFRK</sequence>
<dbReference type="EC" id="3.2.1.21" evidence="3"/>
<dbReference type="SUPFAM" id="SSF51445">
    <property type="entry name" value="(Trans)glycosidases"/>
    <property type="match status" value="1"/>
</dbReference>
<feature type="chain" id="PRO_5014324664" description="beta-glucosidase" evidence="10">
    <location>
        <begin position="18"/>
        <end position="497"/>
    </location>
</feature>
<feature type="active site" description="Nucleophile" evidence="7">
    <location>
        <position position="401"/>
    </location>
</feature>